<accession>A0A937X171</accession>
<dbReference type="Proteomes" id="UP000703893">
    <property type="component" value="Unassembled WGS sequence"/>
</dbReference>
<reference evidence="2 3" key="1">
    <citation type="submission" date="2019-03" db="EMBL/GenBank/DDBJ databases">
        <title>Lake Tanganyika Metagenome-Assembled Genomes (MAGs).</title>
        <authorList>
            <person name="Tran P."/>
        </authorList>
    </citation>
    <scope>NUCLEOTIDE SEQUENCE [LARGE SCALE GENOMIC DNA]</scope>
    <source>
        <strain evidence="2">K_DeepCast_65m_m2_236</strain>
    </source>
</reference>
<evidence type="ECO:0008006" key="4">
    <source>
        <dbReference type="Google" id="ProtNLM"/>
    </source>
</evidence>
<evidence type="ECO:0000313" key="3">
    <source>
        <dbReference type="Proteomes" id="UP000703893"/>
    </source>
</evidence>
<evidence type="ECO:0000313" key="2">
    <source>
        <dbReference type="EMBL" id="MBM3274106.1"/>
    </source>
</evidence>
<keyword evidence="1" id="KW-0472">Membrane</keyword>
<feature type="transmembrane region" description="Helical" evidence="1">
    <location>
        <begin position="25"/>
        <end position="45"/>
    </location>
</feature>
<keyword evidence="1" id="KW-1133">Transmembrane helix</keyword>
<evidence type="ECO:0000256" key="1">
    <source>
        <dbReference type="SAM" id="Phobius"/>
    </source>
</evidence>
<protein>
    <recommendedName>
        <fullName evidence="4">Flagellar M-ring C-terminal domain-containing protein</fullName>
    </recommendedName>
</protein>
<dbReference type="AlphaFoldDB" id="A0A937X171"/>
<name>A0A937X171_9BACT</name>
<keyword evidence="1" id="KW-0812">Transmembrane</keyword>
<organism evidence="2 3">
    <name type="scientific">Candidatus Tanganyikabacteria bacterium</name>
    <dbReference type="NCBI Taxonomy" id="2961651"/>
    <lineage>
        <taxon>Bacteria</taxon>
        <taxon>Bacillati</taxon>
        <taxon>Candidatus Sericytochromatia</taxon>
        <taxon>Candidatus Tanganyikabacteria</taxon>
    </lineage>
</organism>
<comment type="caution">
    <text evidence="2">The sequence shown here is derived from an EMBL/GenBank/DDBJ whole genome shotgun (WGS) entry which is preliminary data.</text>
</comment>
<gene>
    <name evidence="2" type="ORF">FJZ00_03055</name>
</gene>
<sequence length="114" mass="12976">ALPFNDRWAKDAAAQIAVEDRNSQLLNMIKIVGAVMVGVIALFLLRRGLRSREEELFEHLPMQLDKPGITVSELGVIGEEDRRTHLQREISKVVKAQPQEVARLVRTWMMEDEG</sequence>
<proteinExistence type="predicted"/>
<feature type="non-terminal residue" evidence="2">
    <location>
        <position position="1"/>
    </location>
</feature>
<dbReference type="EMBL" id="VGJX01000121">
    <property type="protein sequence ID" value="MBM3274106.1"/>
    <property type="molecule type" value="Genomic_DNA"/>
</dbReference>